<evidence type="ECO:0000313" key="2">
    <source>
        <dbReference type="EMBL" id="CAI9280402.1"/>
    </source>
</evidence>
<dbReference type="EMBL" id="OX465080">
    <property type="protein sequence ID" value="CAI9280402.1"/>
    <property type="molecule type" value="Genomic_DNA"/>
</dbReference>
<feature type="region of interest" description="Disordered" evidence="1">
    <location>
        <begin position="1"/>
        <end position="74"/>
    </location>
</feature>
<organism evidence="2 3">
    <name type="scientific">Lactuca saligna</name>
    <name type="common">Willowleaf lettuce</name>
    <dbReference type="NCBI Taxonomy" id="75948"/>
    <lineage>
        <taxon>Eukaryota</taxon>
        <taxon>Viridiplantae</taxon>
        <taxon>Streptophyta</taxon>
        <taxon>Embryophyta</taxon>
        <taxon>Tracheophyta</taxon>
        <taxon>Spermatophyta</taxon>
        <taxon>Magnoliopsida</taxon>
        <taxon>eudicotyledons</taxon>
        <taxon>Gunneridae</taxon>
        <taxon>Pentapetalae</taxon>
        <taxon>asterids</taxon>
        <taxon>campanulids</taxon>
        <taxon>Asterales</taxon>
        <taxon>Asteraceae</taxon>
        <taxon>Cichorioideae</taxon>
        <taxon>Cichorieae</taxon>
        <taxon>Lactucinae</taxon>
        <taxon>Lactuca</taxon>
    </lineage>
</organism>
<evidence type="ECO:0008006" key="4">
    <source>
        <dbReference type="Google" id="ProtNLM"/>
    </source>
</evidence>
<dbReference type="Proteomes" id="UP001177003">
    <property type="component" value="Chromosome 4"/>
</dbReference>
<feature type="compositionally biased region" description="Acidic residues" evidence="1">
    <location>
        <begin position="52"/>
        <end position="61"/>
    </location>
</feature>
<dbReference type="AlphaFoldDB" id="A0AA35YV19"/>
<evidence type="ECO:0000313" key="3">
    <source>
        <dbReference type="Proteomes" id="UP001177003"/>
    </source>
</evidence>
<accession>A0AA35YV19</accession>
<name>A0AA35YV19_LACSI</name>
<proteinExistence type="predicted"/>
<sequence length="122" mass="13935">MKILVSTKTNHNGEPKKTTGGIGEYKNKPQPKTKDQKGSEASRSKEKGNMVDNDDEEEEYLSEGAKLKRKKRDKELDEIECVAKQFEAREKEARDAHVTLETQKALFPPWSMEQILNEAIDN</sequence>
<gene>
    <name evidence="2" type="ORF">LSALG_LOCUS20146</name>
</gene>
<evidence type="ECO:0000256" key="1">
    <source>
        <dbReference type="SAM" id="MobiDB-lite"/>
    </source>
</evidence>
<reference evidence="2" key="1">
    <citation type="submission" date="2023-04" db="EMBL/GenBank/DDBJ databases">
        <authorList>
            <person name="Vijverberg K."/>
            <person name="Xiong W."/>
            <person name="Schranz E."/>
        </authorList>
    </citation>
    <scope>NUCLEOTIDE SEQUENCE</scope>
</reference>
<protein>
    <recommendedName>
        <fullName evidence="4">No apical meristem-associated C-terminal domain-containing protein</fullName>
    </recommendedName>
</protein>
<feature type="compositionally biased region" description="Basic and acidic residues" evidence="1">
    <location>
        <begin position="32"/>
        <end position="49"/>
    </location>
</feature>
<feature type="compositionally biased region" description="Polar residues" evidence="1">
    <location>
        <begin position="1"/>
        <end position="10"/>
    </location>
</feature>
<keyword evidence="3" id="KW-1185">Reference proteome</keyword>